<protein>
    <recommendedName>
        <fullName evidence="4">DUF4192 domain-containing protein</fullName>
    </recommendedName>
</protein>
<feature type="region of interest" description="Disordered" evidence="1">
    <location>
        <begin position="339"/>
        <end position="360"/>
    </location>
</feature>
<evidence type="ECO:0000313" key="3">
    <source>
        <dbReference type="Proteomes" id="UP000013167"/>
    </source>
</evidence>
<evidence type="ECO:0008006" key="4">
    <source>
        <dbReference type="Google" id="ProtNLM"/>
    </source>
</evidence>
<dbReference type="RefSeq" id="WP_010849585.1">
    <property type="nucleotide sequence ID" value="NZ_HF570956.1"/>
</dbReference>
<dbReference type="Proteomes" id="UP000013167">
    <property type="component" value="Unassembled WGS sequence"/>
</dbReference>
<dbReference type="HOGENOM" id="CLU_769309_0_0_11"/>
<organism evidence="2 3">
    <name type="scientific">Phycicoccus elongatus Lp2</name>
    <dbReference type="NCBI Taxonomy" id="1193181"/>
    <lineage>
        <taxon>Bacteria</taxon>
        <taxon>Bacillati</taxon>
        <taxon>Actinomycetota</taxon>
        <taxon>Actinomycetes</taxon>
        <taxon>Micrococcales</taxon>
        <taxon>Intrasporangiaceae</taxon>
        <taxon>Phycicoccus</taxon>
    </lineage>
</organism>
<evidence type="ECO:0000256" key="1">
    <source>
        <dbReference type="SAM" id="MobiDB-lite"/>
    </source>
</evidence>
<sequence>MTTTLPQRIRSIDELITWLPYQLGHQPTQSLVLVALTRGRLLGVCRIPLTNELAGEELGVDEVLDVVSGALKTLAREGSDQVHAVAYEEFPGQSGLAVGALEAAAQFMDVELAGLAVVHAGCRRLPWSSDPADRRGSPVQPVETCPAALHLLVDGQAPMPDRAALRTLVHEDSTLSEPVRPALARLVTRRSRRPARAGRLWQRLLADGGSPAQVAALSGDDRAKLLASLADVHWRDAIIAWVAPGSLPLAALPATARAGLRTWLPDPVSDETAALGKLMTLARSAPSDQPVCAHVCAVVGCIAWHLGNGATGRDAHERALIIDPAHRLARLGLRAIDLGMRPGDRPHPGSAADVRPRPAV</sequence>
<dbReference type="InterPro" id="IPR025447">
    <property type="entry name" value="DUF4192"/>
</dbReference>
<dbReference type="AlphaFoldDB" id="N0DYT7"/>
<dbReference type="Pfam" id="PF13830">
    <property type="entry name" value="DUF4192"/>
    <property type="match status" value="1"/>
</dbReference>
<accession>N0DYT7</accession>
<name>N0DYT7_9MICO</name>
<dbReference type="OrthoDB" id="4954868at2"/>
<evidence type="ECO:0000313" key="2">
    <source>
        <dbReference type="EMBL" id="CCH69693.1"/>
    </source>
</evidence>
<keyword evidence="3" id="KW-1185">Reference proteome</keyword>
<dbReference type="EMBL" id="CAIZ01000098">
    <property type="protein sequence ID" value="CCH69693.1"/>
    <property type="molecule type" value="Genomic_DNA"/>
</dbReference>
<dbReference type="eggNOG" id="ENOG5031GJC">
    <property type="taxonomic scope" value="Bacteria"/>
</dbReference>
<comment type="caution">
    <text evidence="2">The sequence shown here is derived from an EMBL/GenBank/DDBJ whole genome shotgun (WGS) entry which is preliminary data.</text>
</comment>
<reference evidence="2 3" key="1">
    <citation type="journal article" date="2013" name="ISME J.">
        <title>A metabolic model for members of the genus Tetrasphaera involved in enhanced biological phosphorus removal.</title>
        <authorList>
            <person name="Kristiansen R."/>
            <person name="Nguyen H.T.T."/>
            <person name="Saunders A.M."/>
            <person name="Nielsen J.L."/>
            <person name="Wimmer R."/>
            <person name="Le V.Q."/>
            <person name="McIlroy S.J."/>
            <person name="Petrovski S."/>
            <person name="Seviour R.J."/>
            <person name="Calteau A."/>
            <person name="Nielsen K.L."/>
            <person name="Nielsen P.H."/>
        </authorList>
    </citation>
    <scope>NUCLEOTIDE SEQUENCE [LARGE SCALE GENOMIC DNA]</scope>
    <source>
        <strain evidence="2 3">Lp2</strain>
    </source>
</reference>
<proteinExistence type="predicted"/>
<gene>
    <name evidence="2" type="ORF">BN10_300034</name>
</gene>